<dbReference type="InterPro" id="IPR013656">
    <property type="entry name" value="PAS_4"/>
</dbReference>
<proteinExistence type="predicted"/>
<evidence type="ECO:0000259" key="4">
    <source>
        <dbReference type="PROSITE" id="PS50887"/>
    </source>
</evidence>
<dbReference type="PANTHER" id="PTHR45138:SF9">
    <property type="entry name" value="DIGUANYLATE CYCLASE DGCM-RELATED"/>
    <property type="match status" value="1"/>
</dbReference>
<keyword evidence="3" id="KW-0472">Membrane</keyword>
<evidence type="ECO:0000256" key="2">
    <source>
        <dbReference type="ARBA" id="ARBA00034247"/>
    </source>
</evidence>
<dbReference type="SUPFAM" id="SSF55785">
    <property type="entry name" value="PYP-like sensor domain (PAS domain)"/>
    <property type="match status" value="1"/>
</dbReference>
<dbReference type="SMART" id="SM00091">
    <property type="entry name" value="PAS"/>
    <property type="match status" value="1"/>
</dbReference>
<dbReference type="Gene3D" id="3.30.70.270">
    <property type="match status" value="1"/>
</dbReference>
<dbReference type="Pfam" id="PF08448">
    <property type="entry name" value="PAS_4"/>
    <property type="match status" value="1"/>
</dbReference>
<dbReference type="EC" id="2.7.7.65" evidence="1"/>
<evidence type="ECO:0000256" key="1">
    <source>
        <dbReference type="ARBA" id="ARBA00012528"/>
    </source>
</evidence>
<dbReference type="Gene3D" id="1.25.40.10">
    <property type="entry name" value="Tetratricopeptide repeat domain"/>
    <property type="match status" value="1"/>
</dbReference>
<protein>
    <recommendedName>
        <fullName evidence="1">diguanylate cyclase</fullName>
        <ecNumber evidence="1">2.7.7.65</ecNumber>
    </recommendedName>
</protein>
<dbReference type="InterPro" id="IPR035965">
    <property type="entry name" value="PAS-like_dom_sf"/>
</dbReference>
<dbReference type="InterPro" id="IPR000160">
    <property type="entry name" value="GGDEF_dom"/>
</dbReference>
<gene>
    <name evidence="5" type="ORF">IP93_00681</name>
</gene>
<dbReference type="InterPro" id="IPR011990">
    <property type="entry name" value="TPR-like_helical_dom_sf"/>
</dbReference>
<organism evidence="5 6">
    <name type="scientific">Aerolutibacter ruishenii</name>
    <dbReference type="NCBI Taxonomy" id="686800"/>
    <lineage>
        <taxon>Bacteria</taxon>
        <taxon>Pseudomonadati</taxon>
        <taxon>Pseudomonadota</taxon>
        <taxon>Gammaproteobacteria</taxon>
        <taxon>Lysobacterales</taxon>
        <taxon>Lysobacteraceae</taxon>
        <taxon>Aerolutibacter</taxon>
    </lineage>
</organism>
<dbReference type="CDD" id="cd00130">
    <property type="entry name" value="PAS"/>
    <property type="match status" value="1"/>
</dbReference>
<dbReference type="InterPro" id="IPR000014">
    <property type="entry name" value="PAS"/>
</dbReference>
<dbReference type="RefSeq" id="WP_144812003.1">
    <property type="nucleotide sequence ID" value="NZ_VLKP01000002.1"/>
</dbReference>
<comment type="caution">
    <text evidence="5">The sequence shown here is derived from an EMBL/GenBank/DDBJ whole genome shotgun (WGS) entry which is preliminary data.</text>
</comment>
<dbReference type="InterPro" id="IPR050469">
    <property type="entry name" value="Diguanylate_Cyclase"/>
</dbReference>
<dbReference type="AlphaFoldDB" id="A0A562M0S8"/>
<dbReference type="EMBL" id="VLKP01000002">
    <property type="protein sequence ID" value="TWI13519.1"/>
    <property type="molecule type" value="Genomic_DNA"/>
</dbReference>
<dbReference type="NCBIfam" id="TIGR00254">
    <property type="entry name" value="GGDEF"/>
    <property type="match status" value="1"/>
</dbReference>
<dbReference type="GO" id="GO:0052621">
    <property type="term" value="F:diguanylate cyclase activity"/>
    <property type="evidence" value="ECO:0007669"/>
    <property type="project" value="UniProtKB-EC"/>
</dbReference>
<dbReference type="PANTHER" id="PTHR45138">
    <property type="entry name" value="REGULATORY COMPONENTS OF SENSORY TRANSDUCTION SYSTEM"/>
    <property type="match status" value="1"/>
</dbReference>
<accession>A0A562M0S8</accession>
<reference evidence="5 6" key="1">
    <citation type="journal article" date="2015" name="Stand. Genomic Sci.">
        <title>Genomic Encyclopedia of Bacterial and Archaeal Type Strains, Phase III: the genomes of soil and plant-associated and newly described type strains.</title>
        <authorList>
            <person name="Whitman W.B."/>
            <person name="Woyke T."/>
            <person name="Klenk H.P."/>
            <person name="Zhou Y."/>
            <person name="Lilburn T.G."/>
            <person name="Beck B.J."/>
            <person name="De Vos P."/>
            <person name="Vandamme P."/>
            <person name="Eisen J.A."/>
            <person name="Garrity G."/>
            <person name="Hugenholtz P."/>
            <person name="Kyrpides N.C."/>
        </authorList>
    </citation>
    <scope>NUCLEOTIDE SEQUENCE [LARGE SCALE GENOMIC DNA]</scope>
    <source>
        <strain evidence="5 6">CGMCC 1.10136</strain>
    </source>
</reference>
<sequence length="709" mass="77436">MGKRRSTLAWGIWVLMVAWPLSAVGAEPAIRTLRDPLELRALGEPRAVLQELHAALAEANQHNDRHRRALLLLARANACRVIADWDCQRIAGTEVQAIARGLDDPLLEVRGLINEALADVAQRQYSHAGQRLGQAELVLKRQPVDVLYADIQLGFSAMSAASGKHAMAARYAERGLAALGAGQVSPIRARLLRNLAQAQMGLDQWSAARTTLVQARRAVEAVKDPKLEAELALAWARLARTSGLVAQQREEGERVLAIATTLENAQLEAMGREVLGNAAADAGDSVAAAREYARAAALFRQLDLLREEQRLLRQLISVQARSGVPSALREDAFARFLAVDEAVEFADRAQALDEFEAQLKYAQQAKDVARLAHETEVAQHRATALAERNRLIVGLQILTAVVLMLMLGSYRQARQRNRRLREALDTVREREAQTSGLMRVTRGCVLLHDVAGRIILANPAAAEAFGADSVEAMRGQSLQALLPGGVAETVDAYLAKVRSEGTGEGVLGVPVAAGGNRYWQCASSYVEPADATPYIVTQAVEVTLHNLELEALREQGLRDALTGAYNRRELERFEQRHADGASWAVIAFDLDEFKQINDRQGHEFGDAVLKATVRFLADRVRADDVVVRMGGDEFVVLLPHSGAAALERIVERLREDARQAPCSYSMGSALRENGESLVATLARADAAMYIGKRALGMSQRSQTVLIRQP</sequence>
<dbReference type="Proteomes" id="UP000316471">
    <property type="component" value="Unassembled WGS sequence"/>
</dbReference>
<keyword evidence="6" id="KW-1185">Reference proteome</keyword>
<dbReference type="OrthoDB" id="9812260at2"/>
<dbReference type="PROSITE" id="PS50887">
    <property type="entry name" value="GGDEF"/>
    <property type="match status" value="1"/>
</dbReference>
<dbReference type="SMART" id="SM00267">
    <property type="entry name" value="GGDEF"/>
    <property type="match status" value="1"/>
</dbReference>
<evidence type="ECO:0000256" key="3">
    <source>
        <dbReference type="SAM" id="Phobius"/>
    </source>
</evidence>
<name>A0A562M0S8_9GAMM</name>
<dbReference type="Pfam" id="PF00990">
    <property type="entry name" value="GGDEF"/>
    <property type="match status" value="1"/>
</dbReference>
<evidence type="ECO:0000313" key="6">
    <source>
        <dbReference type="Proteomes" id="UP000316471"/>
    </source>
</evidence>
<evidence type="ECO:0000313" key="5">
    <source>
        <dbReference type="EMBL" id="TWI13519.1"/>
    </source>
</evidence>
<dbReference type="InterPro" id="IPR043128">
    <property type="entry name" value="Rev_trsase/Diguanyl_cyclase"/>
</dbReference>
<dbReference type="Gene3D" id="3.30.450.20">
    <property type="entry name" value="PAS domain"/>
    <property type="match status" value="1"/>
</dbReference>
<dbReference type="CDD" id="cd01949">
    <property type="entry name" value="GGDEF"/>
    <property type="match status" value="1"/>
</dbReference>
<feature type="transmembrane region" description="Helical" evidence="3">
    <location>
        <begin position="391"/>
        <end position="410"/>
    </location>
</feature>
<feature type="domain" description="GGDEF" evidence="4">
    <location>
        <begin position="581"/>
        <end position="705"/>
    </location>
</feature>
<dbReference type="SUPFAM" id="SSF55073">
    <property type="entry name" value="Nucleotide cyclase"/>
    <property type="match status" value="1"/>
</dbReference>
<keyword evidence="3" id="KW-0812">Transmembrane</keyword>
<dbReference type="InterPro" id="IPR029787">
    <property type="entry name" value="Nucleotide_cyclase"/>
</dbReference>
<comment type="catalytic activity">
    <reaction evidence="2">
        <text>2 GTP = 3',3'-c-di-GMP + 2 diphosphate</text>
        <dbReference type="Rhea" id="RHEA:24898"/>
        <dbReference type="ChEBI" id="CHEBI:33019"/>
        <dbReference type="ChEBI" id="CHEBI:37565"/>
        <dbReference type="ChEBI" id="CHEBI:58805"/>
        <dbReference type="EC" id="2.7.7.65"/>
    </reaction>
</comment>
<keyword evidence="3" id="KW-1133">Transmembrane helix</keyword>